<keyword evidence="11" id="KW-1185">Reference proteome</keyword>
<dbReference type="SUPFAM" id="SSF55083">
    <property type="entry name" value="6-hydroxymethyl-7,8-dihydropterin pyrophosphokinase, HPPK"/>
    <property type="match status" value="1"/>
</dbReference>
<protein>
    <recommendedName>
        <fullName evidence="3">2-amino-4-hydroxy-6-hydroxymethyldihydropteridine diphosphokinase</fullName>
        <ecNumber evidence="3">2.7.6.3</ecNumber>
    </recommendedName>
</protein>
<name>A0A1H9VSY5_9BACI</name>
<sequence>MTDVTETVFYLALGSNQGDRESHLERALMQLHAAPGVRLVKVSSVYETAPVGKTDQPVFLNMAVKGCTVLSPEELLDETQRIESEGGRMREELWGPRTIDLDILLFGTERKATNRLSIPHPRLSERAFVLIPLAEVEPDLTIDSLGSISELIERSADKDSVVKKSVLAWGEELRGN</sequence>
<dbReference type="GO" id="GO:0005524">
    <property type="term" value="F:ATP binding"/>
    <property type="evidence" value="ECO:0007669"/>
    <property type="project" value="UniProtKB-KW"/>
</dbReference>
<dbReference type="InterPro" id="IPR000550">
    <property type="entry name" value="Hppk"/>
</dbReference>
<keyword evidence="5" id="KW-0547">Nucleotide-binding</keyword>
<evidence type="ECO:0000259" key="9">
    <source>
        <dbReference type="Pfam" id="PF01288"/>
    </source>
</evidence>
<evidence type="ECO:0000256" key="7">
    <source>
        <dbReference type="ARBA" id="ARBA00022840"/>
    </source>
</evidence>
<dbReference type="PANTHER" id="PTHR43071:SF1">
    <property type="entry name" value="2-AMINO-4-HYDROXY-6-HYDROXYMETHYLDIHYDROPTERIDINE PYROPHOSPHOKINASE"/>
    <property type="match status" value="1"/>
</dbReference>
<keyword evidence="6" id="KW-0418">Kinase</keyword>
<dbReference type="EC" id="2.7.6.3" evidence="3"/>
<dbReference type="CDD" id="cd00483">
    <property type="entry name" value="HPPK"/>
    <property type="match status" value="1"/>
</dbReference>
<proteinExistence type="predicted"/>
<comment type="catalytic activity">
    <reaction evidence="1">
        <text>6-hydroxymethyl-7,8-dihydropterin + ATP = (7,8-dihydropterin-6-yl)methyl diphosphate + AMP + H(+)</text>
        <dbReference type="Rhea" id="RHEA:11412"/>
        <dbReference type="ChEBI" id="CHEBI:15378"/>
        <dbReference type="ChEBI" id="CHEBI:30616"/>
        <dbReference type="ChEBI" id="CHEBI:44841"/>
        <dbReference type="ChEBI" id="CHEBI:72950"/>
        <dbReference type="ChEBI" id="CHEBI:456215"/>
        <dbReference type="EC" id="2.7.6.3"/>
    </reaction>
</comment>
<dbReference type="Pfam" id="PF01288">
    <property type="entry name" value="HPPK"/>
    <property type="match status" value="1"/>
</dbReference>
<dbReference type="NCBIfam" id="TIGR01498">
    <property type="entry name" value="folK"/>
    <property type="match status" value="1"/>
</dbReference>
<evidence type="ECO:0000313" key="10">
    <source>
        <dbReference type="EMBL" id="SES24775.1"/>
    </source>
</evidence>
<evidence type="ECO:0000256" key="1">
    <source>
        <dbReference type="ARBA" id="ARBA00000198"/>
    </source>
</evidence>
<evidence type="ECO:0000313" key="11">
    <source>
        <dbReference type="Proteomes" id="UP000199318"/>
    </source>
</evidence>
<dbReference type="EMBL" id="FOGV01000023">
    <property type="protein sequence ID" value="SES24775.1"/>
    <property type="molecule type" value="Genomic_DNA"/>
</dbReference>
<evidence type="ECO:0000256" key="2">
    <source>
        <dbReference type="ARBA" id="ARBA00005051"/>
    </source>
</evidence>
<dbReference type="Gene3D" id="3.30.70.560">
    <property type="entry name" value="7,8-Dihydro-6-hydroxymethylpterin-pyrophosphokinase HPPK"/>
    <property type="match status" value="1"/>
</dbReference>
<dbReference type="UniPathway" id="UPA00077">
    <property type="reaction ID" value="UER00155"/>
</dbReference>
<dbReference type="GO" id="GO:0003848">
    <property type="term" value="F:2-amino-4-hydroxy-6-hydroxymethyldihydropteridine diphosphokinase activity"/>
    <property type="evidence" value="ECO:0007669"/>
    <property type="project" value="UniProtKB-EC"/>
</dbReference>
<dbReference type="PANTHER" id="PTHR43071">
    <property type="entry name" value="2-AMINO-4-HYDROXY-6-HYDROXYMETHYLDIHYDROPTERIDINE PYROPHOSPHOKINASE"/>
    <property type="match status" value="1"/>
</dbReference>
<evidence type="ECO:0000256" key="4">
    <source>
        <dbReference type="ARBA" id="ARBA00022679"/>
    </source>
</evidence>
<evidence type="ECO:0000256" key="5">
    <source>
        <dbReference type="ARBA" id="ARBA00022741"/>
    </source>
</evidence>
<organism evidence="10 11">
    <name type="scientific">Salisediminibacterium halotolerans</name>
    <dbReference type="NCBI Taxonomy" id="517425"/>
    <lineage>
        <taxon>Bacteria</taxon>
        <taxon>Bacillati</taxon>
        <taxon>Bacillota</taxon>
        <taxon>Bacilli</taxon>
        <taxon>Bacillales</taxon>
        <taxon>Bacillaceae</taxon>
        <taxon>Salisediminibacterium</taxon>
    </lineage>
</organism>
<dbReference type="AlphaFoldDB" id="A0A1H9VSY5"/>
<feature type="domain" description="7,8-dihydro-6-hydroxymethylpterin-pyrophosphokinase" evidence="9">
    <location>
        <begin position="10"/>
        <end position="138"/>
    </location>
</feature>
<dbReference type="RefSeq" id="WP_093074070.1">
    <property type="nucleotide sequence ID" value="NZ_FOGV01000023.1"/>
</dbReference>
<dbReference type="GO" id="GO:0046656">
    <property type="term" value="P:folic acid biosynthetic process"/>
    <property type="evidence" value="ECO:0007669"/>
    <property type="project" value="UniProtKB-KW"/>
</dbReference>
<evidence type="ECO:0000256" key="6">
    <source>
        <dbReference type="ARBA" id="ARBA00022777"/>
    </source>
</evidence>
<dbReference type="InterPro" id="IPR035907">
    <property type="entry name" value="Hppk_sf"/>
</dbReference>
<dbReference type="OrthoDB" id="9808041at2"/>
<dbReference type="GO" id="GO:0046654">
    <property type="term" value="P:tetrahydrofolate biosynthetic process"/>
    <property type="evidence" value="ECO:0007669"/>
    <property type="project" value="UniProtKB-UniPathway"/>
</dbReference>
<dbReference type="STRING" id="1464123.SAMN05444126_12348"/>
<dbReference type="GO" id="GO:0016301">
    <property type="term" value="F:kinase activity"/>
    <property type="evidence" value="ECO:0007669"/>
    <property type="project" value="UniProtKB-KW"/>
</dbReference>
<keyword evidence="8" id="KW-0289">Folate biosynthesis</keyword>
<keyword evidence="7" id="KW-0067">ATP-binding</keyword>
<evidence type="ECO:0000256" key="8">
    <source>
        <dbReference type="ARBA" id="ARBA00022909"/>
    </source>
</evidence>
<keyword evidence="4" id="KW-0808">Transferase</keyword>
<gene>
    <name evidence="10" type="ORF">SAMN05444126_12348</name>
</gene>
<comment type="caution">
    <text evidence="10">The sequence shown here is derived from an EMBL/GenBank/DDBJ whole genome shotgun (WGS) entry which is preliminary data.</text>
</comment>
<accession>A0A1H9VSY5</accession>
<comment type="pathway">
    <text evidence="2">Cofactor biosynthesis; tetrahydrofolate biosynthesis; 2-amino-4-hydroxy-6-hydroxymethyl-7,8-dihydropteridine diphosphate from 7,8-dihydroneopterin triphosphate: step 4/4.</text>
</comment>
<evidence type="ECO:0000256" key="3">
    <source>
        <dbReference type="ARBA" id="ARBA00013253"/>
    </source>
</evidence>
<dbReference type="Proteomes" id="UP000199318">
    <property type="component" value="Unassembled WGS sequence"/>
</dbReference>
<reference evidence="11" key="1">
    <citation type="submission" date="2016-10" db="EMBL/GenBank/DDBJ databases">
        <authorList>
            <person name="de Groot N.N."/>
        </authorList>
    </citation>
    <scope>NUCLEOTIDE SEQUENCE [LARGE SCALE GENOMIC DNA]</scope>
    <source>
        <strain evidence="11">10nlg</strain>
    </source>
</reference>